<name>A0A0G4FM13_VITBC</name>
<protein>
    <recommendedName>
        <fullName evidence="2">SANT and BTB domain-containing protein</fullName>
    </recommendedName>
</protein>
<feature type="compositionally biased region" description="Low complexity" evidence="1">
    <location>
        <begin position="817"/>
        <end position="837"/>
    </location>
</feature>
<dbReference type="VEuPathDB" id="CryptoDB:Vbra_9359"/>
<dbReference type="OrthoDB" id="550012at2759"/>
<feature type="compositionally biased region" description="Low complexity" evidence="1">
    <location>
        <begin position="953"/>
        <end position="968"/>
    </location>
</feature>
<dbReference type="Proteomes" id="UP000041254">
    <property type="component" value="Unassembled WGS sequence"/>
</dbReference>
<evidence type="ECO:0000313" key="4">
    <source>
        <dbReference type="Proteomes" id="UP000041254"/>
    </source>
</evidence>
<feature type="region of interest" description="Disordered" evidence="1">
    <location>
        <begin position="440"/>
        <end position="459"/>
    </location>
</feature>
<feature type="compositionally biased region" description="Pro residues" evidence="1">
    <location>
        <begin position="872"/>
        <end position="891"/>
    </location>
</feature>
<feature type="compositionally biased region" description="Basic and acidic residues" evidence="1">
    <location>
        <begin position="235"/>
        <end position="248"/>
    </location>
</feature>
<accession>A0A0G4FM13</accession>
<feature type="domain" description="SANT and BTB" evidence="2">
    <location>
        <begin position="267"/>
        <end position="366"/>
    </location>
</feature>
<feature type="region of interest" description="Disordered" evidence="1">
    <location>
        <begin position="216"/>
        <end position="267"/>
    </location>
</feature>
<feature type="compositionally biased region" description="Basic and acidic residues" evidence="1">
    <location>
        <begin position="807"/>
        <end position="816"/>
    </location>
</feature>
<feature type="region of interest" description="Disordered" evidence="1">
    <location>
        <begin position="767"/>
        <end position="840"/>
    </location>
</feature>
<evidence type="ECO:0000313" key="3">
    <source>
        <dbReference type="EMBL" id="CEM15060.1"/>
    </source>
</evidence>
<dbReference type="Pfam" id="PF11822">
    <property type="entry name" value="BTB_SANBR"/>
    <property type="match status" value="1"/>
</dbReference>
<dbReference type="AlphaFoldDB" id="A0A0G4FM13"/>
<feature type="region of interest" description="Disordered" evidence="1">
    <location>
        <begin position="861"/>
        <end position="974"/>
    </location>
</feature>
<dbReference type="InParanoid" id="A0A0G4FM13"/>
<dbReference type="InterPro" id="IPR045902">
    <property type="entry name" value="SANBR-like"/>
</dbReference>
<feature type="compositionally biased region" description="Low complexity" evidence="1">
    <location>
        <begin position="682"/>
        <end position="705"/>
    </location>
</feature>
<feature type="region of interest" description="Disordered" evidence="1">
    <location>
        <begin position="658"/>
        <end position="710"/>
    </location>
</feature>
<dbReference type="EMBL" id="CDMY01000464">
    <property type="protein sequence ID" value="CEM15060.1"/>
    <property type="molecule type" value="Genomic_DNA"/>
</dbReference>
<feature type="region of interest" description="Disordered" evidence="1">
    <location>
        <begin position="60"/>
        <end position="189"/>
    </location>
</feature>
<dbReference type="Gene3D" id="3.30.710.10">
    <property type="entry name" value="Potassium Channel Kv1.1, Chain A"/>
    <property type="match status" value="1"/>
</dbReference>
<evidence type="ECO:0000256" key="1">
    <source>
        <dbReference type="SAM" id="MobiDB-lite"/>
    </source>
</evidence>
<dbReference type="PANTHER" id="PTHR20946:SF0">
    <property type="entry name" value="SANT AND BTB DOMAIN REGULATOR OF CLASS SWITCH RECOMBINATION"/>
    <property type="match status" value="1"/>
</dbReference>
<feature type="compositionally biased region" description="Basic residues" evidence="1">
    <location>
        <begin position="796"/>
        <end position="806"/>
    </location>
</feature>
<dbReference type="InterPro" id="IPR021777">
    <property type="entry name" value="SANBR_BTB"/>
</dbReference>
<feature type="compositionally biased region" description="Acidic residues" evidence="1">
    <location>
        <begin position="446"/>
        <end position="459"/>
    </location>
</feature>
<dbReference type="InterPro" id="IPR011333">
    <property type="entry name" value="SKP1/BTB/POZ_sf"/>
</dbReference>
<feature type="compositionally biased region" description="Polar residues" evidence="1">
    <location>
        <begin position="171"/>
        <end position="180"/>
    </location>
</feature>
<keyword evidence="4" id="KW-1185">Reference proteome</keyword>
<feature type="compositionally biased region" description="Polar residues" evidence="1">
    <location>
        <begin position="221"/>
        <end position="233"/>
    </location>
</feature>
<dbReference type="PANTHER" id="PTHR20946">
    <property type="entry name" value="SANT AND BTB DOMAIN REGULATOR OF CLASS SWITCH RECOMBINATION"/>
    <property type="match status" value="1"/>
</dbReference>
<reference evidence="3 4" key="1">
    <citation type="submission" date="2014-11" db="EMBL/GenBank/DDBJ databases">
        <authorList>
            <person name="Zhu J."/>
            <person name="Qi W."/>
            <person name="Song R."/>
        </authorList>
    </citation>
    <scope>NUCLEOTIDE SEQUENCE [LARGE SCALE GENOMIC DNA]</scope>
</reference>
<evidence type="ECO:0000259" key="2">
    <source>
        <dbReference type="Pfam" id="PF11822"/>
    </source>
</evidence>
<dbReference type="SUPFAM" id="SSF54695">
    <property type="entry name" value="POZ domain"/>
    <property type="match status" value="1"/>
</dbReference>
<feature type="compositionally biased region" description="Gly residues" evidence="1">
    <location>
        <begin position="81"/>
        <end position="90"/>
    </location>
</feature>
<organism evidence="3 4">
    <name type="scientific">Vitrella brassicaformis (strain CCMP3155)</name>
    <dbReference type="NCBI Taxonomy" id="1169540"/>
    <lineage>
        <taxon>Eukaryota</taxon>
        <taxon>Sar</taxon>
        <taxon>Alveolata</taxon>
        <taxon>Colpodellida</taxon>
        <taxon>Vitrellaceae</taxon>
        <taxon>Vitrella</taxon>
    </lineage>
</organism>
<feature type="compositionally biased region" description="Low complexity" evidence="1">
    <location>
        <begin position="141"/>
        <end position="156"/>
    </location>
</feature>
<proteinExistence type="predicted"/>
<gene>
    <name evidence="3" type="ORF">Vbra_9359</name>
</gene>
<sequence>MVDRLTCVGKTVAAPNLTQSRKCSVPSSFPPRPTSTQAWDEAEALAEIPHDAHEELLIRGRPAGLRPSTAPLHPPGTRDTGSGGGGGGGSRSRRFSQADRFLQRLCEQSQQELNSGIYAEGGYHRSSTHPDAAARGPPPAAAASASAQSQAGAASPFSRPARPNRPPISPTWPTLQSSPSYHAAHAVSRAARERGTLPYQRPDGVAPLLPPSWRQHPFAGLSSSTSSHATTVRSLAREHEGQDGDKSPPKQQQQQQQENGEETDMLTIHVADDRRGVQKEYRCSRERLLRHMKYFEPYLACGTEVDSRASDVDISVSCDVAIFSWLVHYMDTDGDEADNPLDVTSVVSLLVSAEFLSMEAVVQQCLRFIKTHINQVVKLPLDLGCISSRLLDDLAAMFTDDELERVRDKRDKLASRLWARKVQSLLNGTWPSITVIEQGHRGEGTTGEEGEATEDGEGVESLESVATVASAPSLRRCSQCMQLFAMTHSDLLVCPQAPFRVDFRGALVTRHRPDTQWDLERWVGCLHSREQLSWREVYWMIWGQLICLTCDVCGEGFAVSRYKCCAYHPSSPHFMFGQNDGIYPCCHTPAVRFSLTRAPHSDGCCSRNHTVSGDGGVLGVLLEKVLRYQDVICMPFADRQKAVPSMAEIARAEKLTSDIGTTSTADSDEDEDDKTDGSQADTTATPTSTSTSPTAPAPPSISIIRPFPPPSSFTRPPPYVIASASASASSRRVDLDRMTSFNMGTHLPLQQRGDMPDWERMRQQIEAESRPAVGGAGGDGRERDRGAAGTPTGGRFRTKKRKKKKAKQFESERDFDASSSVMSGGGSSSSASLAGLSPKRQRELQIDLIKDDDRTRMNLLHAYLQSKVPAKPNTPPPITPTPPPRPRPKTPSPSARPCSGQPKWRSSSFVRDRLGSLRPSPTLKAGGGGGGPQGVLEASRMSGGGGGGRRSASRPASARPRVSGRRASTPLPGK</sequence>